<accession>A0A6A6AVB0</accession>
<feature type="compositionally biased region" description="Acidic residues" evidence="7">
    <location>
        <begin position="3177"/>
        <end position="3210"/>
    </location>
</feature>
<dbReference type="Gene3D" id="3.40.50.300">
    <property type="entry name" value="P-loop containing nucleotide triphosphate hydrolases"/>
    <property type="match status" value="1"/>
</dbReference>
<feature type="region of interest" description="Disordered" evidence="7">
    <location>
        <begin position="3172"/>
        <end position="3235"/>
    </location>
</feature>
<gene>
    <name evidence="11" type="ORF">K452DRAFT_303485</name>
</gene>
<evidence type="ECO:0000256" key="7">
    <source>
        <dbReference type="SAM" id="MobiDB-lite"/>
    </source>
</evidence>
<feature type="domain" description="DUF6606" evidence="10">
    <location>
        <begin position="11"/>
        <end position="282"/>
    </location>
</feature>
<dbReference type="PANTHER" id="PTHR13367">
    <property type="entry name" value="UBIQUITIN THIOESTERASE"/>
    <property type="match status" value="1"/>
</dbReference>
<evidence type="ECO:0000259" key="8">
    <source>
        <dbReference type="Pfam" id="PF12340"/>
    </source>
</evidence>
<keyword evidence="5" id="KW-0378">Hydrolase</keyword>
<dbReference type="InterPro" id="IPR022105">
    <property type="entry name" value="DUF3645"/>
</dbReference>
<keyword evidence="4" id="KW-0833">Ubl conjugation pathway</keyword>
<keyword evidence="3" id="KW-0645">Protease</keyword>
<dbReference type="InterPro" id="IPR051346">
    <property type="entry name" value="OTU_Deubiquitinase"/>
</dbReference>
<proteinExistence type="predicted"/>
<evidence type="ECO:0000256" key="1">
    <source>
        <dbReference type="ARBA" id="ARBA00000707"/>
    </source>
</evidence>
<dbReference type="RefSeq" id="XP_033391244.1">
    <property type="nucleotide sequence ID" value="XM_033542726.1"/>
</dbReference>
<reference evidence="11" key="1">
    <citation type="journal article" date="2020" name="Stud. Mycol.">
        <title>101 Dothideomycetes genomes: a test case for predicting lifestyles and emergence of pathogens.</title>
        <authorList>
            <person name="Haridas S."/>
            <person name="Albert R."/>
            <person name="Binder M."/>
            <person name="Bloem J."/>
            <person name="Labutti K."/>
            <person name="Salamov A."/>
            <person name="Andreopoulos B."/>
            <person name="Baker S."/>
            <person name="Barry K."/>
            <person name="Bills G."/>
            <person name="Bluhm B."/>
            <person name="Cannon C."/>
            <person name="Castanera R."/>
            <person name="Culley D."/>
            <person name="Daum C."/>
            <person name="Ezra D."/>
            <person name="Gonzalez J."/>
            <person name="Henrissat B."/>
            <person name="Kuo A."/>
            <person name="Liang C."/>
            <person name="Lipzen A."/>
            <person name="Lutzoni F."/>
            <person name="Magnuson J."/>
            <person name="Mondo S."/>
            <person name="Nolan M."/>
            <person name="Ohm R."/>
            <person name="Pangilinan J."/>
            <person name="Park H.-J."/>
            <person name="Ramirez L."/>
            <person name="Alfaro M."/>
            <person name="Sun H."/>
            <person name="Tritt A."/>
            <person name="Yoshinaga Y."/>
            <person name="Zwiers L.-H."/>
            <person name="Turgeon B."/>
            <person name="Goodwin S."/>
            <person name="Spatafora J."/>
            <person name="Crous P."/>
            <person name="Grigoriev I."/>
        </authorList>
    </citation>
    <scope>NUCLEOTIDE SEQUENCE</scope>
    <source>
        <strain evidence="11">CBS 121167</strain>
    </source>
</reference>
<feature type="domain" description="DUF3645" evidence="9">
    <location>
        <begin position="2380"/>
        <end position="2412"/>
    </location>
</feature>
<comment type="catalytic activity">
    <reaction evidence="1">
        <text>Thiol-dependent hydrolysis of ester, thioester, amide, peptide and isopeptide bonds formed by the C-terminal Gly of ubiquitin (a 76-residue protein attached to proteins as an intracellular targeting signal).</text>
        <dbReference type="EC" id="3.4.19.12"/>
    </reaction>
</comment>
<dbReference type="GO" id="GO:0004843">
    <property type="term" value="F:cysteine-type deubiquitinase activity"/>
    <property type="evidence" value="ECO:0007669"/>
    <property type="project" value="UniProtKB-EC"/>
</dbReference>
<evidence type="ECO:0000256" key="4">
    <source>
        <dbReference type="ARBA" id="ARBA00022786"/>
    </source>
</evidence>
<evidence type="ECO:0000313" key="11">
    <source>
        <dbReference type="EMBL" id="KAF2135526.1"/>
    </source>
</evidence>
<evidence type="ECO:0000313" key="12">
    <source>
        <dbReference type="Proteomes" id="UP000799438"/>
    </source>
</evidence>
<keyword evidence="6" id="KW-0788">Thiol protease</keyword>
<sequence length="3235" mass="367005">MRPPGALLQAVINHVALPAQLPTHEDTDPGLVDHALIDRLITAALTLRNLSNGDSIQTWEDARFALATAKALNVNRKLEKSILLDEFRLLRKNILILHVTQQNAGLLIRRSGDTDESTIIVEAFEVSPPSEKVLAAEGALQWDFPGSVVAIPSAVFLDDSFQNQLAAFLEQASTESVKRFAAQAWKSGVSVFESRDTGDPALITQMLMTLLEAYGHRVSPPRLRKRIHDDVCFDKAGNPWRRSAYWLVLRVGLYRFLSTLHGGETGRVYYKFILCVALALLMNDAIGTINLDLLDFMKRKLSRRLAKLEVNKIHASAHTRPLYEAMFTMLDTLFKTTLGNANKRIEAEWAFLKKSIQRPVPRLLRNTPRNDTVLSLPCSIVYLQKVMAWQQHQNVVHHVPRYFDFARVTDATFHVFARRYFSLCELESVVKQSLSREPLSREDLYMRCEQLAEQIHQYLDAVGDSYDSDPEQKSTMLLIVMRLWMAMDRYAIDLFPLLAEFNPNVSPNSLDVLRLPHSVDLHHLMDLQQYLKRRWEDCDSTTRSIFDEPRKGCFAQRYYDSSDAATSLREIHAAIKKKAEIQAAEKRSEWEMKTEEYDELGRQIARLSCVYVLIDGERVHDRHCPKCILSKKADYMIIRVHEHPLPHNDDEAKAVIFELACPKAFSVYRNATWRILGVLARPKQPFSPEPLMMLQNYSELQAWSGRAVRHGVVLASIKKSFLQTHYGKPPRKYFPVPCEDVILKNGLELAYYDTATKSWPGSRSAKPTFAHHCQIEIPSNSPFSSLQSSPGFAVDSNGPSSYEVIASQTKCPSGLNTHEYMAYQNLLSGKHRRWLAILIELGSSNLNFSMEAPSSLVSHLALQAGPFHGIDPLRITHKVFKDPSFCDTLSGQINKRLDGVASNWRETNSMDMLITLILRFHSLADDTNVLQAGKLLEKARSITSQWIRQLRVEIWKSTDLTTSRRNSQYALSASLLCRRTFHLYSDMSQVTLQPGVLRLFIEASIALQDNLGGDPAAFSPGLKRALIRDLKATYSMRYLLLRSIKASPESLCSVIDDVWPLGQGADSRTYTPLHFHDEQDDHILITLHTEATQATKRQAVEYELLSGSLYIDGQKLGQLPAEHRESVMLVQLFGHQNLLTWPSRLPGMRYQLSHIVEGHEIHIGFRGDVLFVRACHMGSILEFIPAEKFGTKSYFDLPASLLNNCVHWLDVRTGTLEVRQRPKIWRHKRSNWILDVNTREAWRKNSILVDPHSQTFQKIARVFSRFEYPAELTVYQPQRFPLSVEIRRLELTFFVNRTCLLECKELRSEIDPNQDAGTWYGLNSKLVLRDTSNHKRRSIIVPMGSLTTVKNQFHVAVDVANEGTYARYIINDVLGRLECPAEPWLLYKKAQFHAYTSFMVPDPLTGRTGSEEALDALSSGLYQPWTPLSVGPLQCILSIAKLAPKRVYYPKDSKFMQQVHWDPDLTIAIQHEGFRFLAEQIYQKNETLSLFASGKAELPVLEPAGNRHLLQRGYAKRVLYERSGYSRTEQQGAAETVYISRDAPKTSKMRQNVFESTLLLRQWPSRIFSTQDLAGVLQSWPTIGGYDRVFDKVLISDRLNVNFGLEWGALVRLCLEATSKDLHRLAFLFAMLSFWDDANMDVIRTLIAFAVLDQLKCLDPPQWASYSHFRFNHVPTVDYITQLIKPCAVPYPGDERDELLSIGFKLRKRLEKAQLLHEGQTEADCNTMAILLVSQWPCHSPTLTGPSEPLLIDVEQAMTIVRPEWQRLFENIEQSRYIEQVQRVLDRCHCDMETVQPDNRPTGEEVLYTGFHFNVIPSVLGELMRKAGPAAFPTVASPSNSANGLRSIAGNVLALRPVNTERGVTPTVSLAKAPVINTRTSREANELRQIITGITKSKSHVQQQYARDLLQSLEAFESIQGEQSHFAQSVPRITPASTLTTSQKFVQSQLMLIQTALKAGDLRAKWLCEGGLWPCTSPIALLEQLRSNSDTVFGTHMKESLVNFALSITQLQHLLRIEDATVKNNQQRLREEERNAGHQNWSPFDRTDWILLEIDADILLRPEQVDVAIATLEPSSGSNSVLQMNMGQGKTSCIMPMVAAVLADSKQLVRVIVPKALLLQTAQILQSRLGGLLGREVKHVPFSRKTPTNENTIKAFFGIHDSVRKSSGVMVALPEHVMSFMLSGAQRLLDVRIPEAKQMVNVQGWMRKVCRDVLDECDFTLAVRTQLIYPSGPQSAVDGHPQRWETAEALLHMVYSHLWNLEEKFPRSIEVFRRPQGGFPFVFFLRNDVEEALIRRIVDDIIHDRTSIIPMMDCTQTERNAIRNFITQGRVSQTVADRIEQLFPDKPIAKQNLYLLRGLLVHRILLLALKKRWNVQYGLHPARDPIAVPYHAKGVPSEQAEWGHPDVSILFTCLSFYFGGLAPLQLRQCLEHVDKSDDPFGEYDRWTHACSSLPDVMRDWNVINSDDELQLAELWKYLRYEVIVVDYFLNHFVFPRHAKQFNLKIQASGWDIPLLPLSPPDGKAQSSVRKYKPLTTGFSGTNDNRTMLPLTIKQQDLPGLSHTNAEVLTYLLQPRSRHYVLAADERGRRLSETALLWKLFNMKIRILIDAGAQILEMENRDLAREWLLIDHEASAAVYFDAANKPYVLYRNNSQVPLLASPFANDLEGCVVYLDEAHTRGTDLKMPASACGALTLGLGQTKDHTVQAAMRLRQLATTQSIKFFAPPEVHQSILDLRKKTTVDWIDSSDVVYWLLEQTCNGIEQLQPLYYSQGVDFCHRSQAGIDNPDILMDAEQRKAYVKAVRQKEHQTLEQLYSGKASKASKPTTKSGDYSQGISAYMKELNQRRKRFQDFGNAVHGSALQEVEQEREVAYEVESVREVQKPVHYRPLSFSGLHKDISIFIRTGRLPAGYSSVEDVFAALRRTHLGIKFGINSGASESKFFVSREFSQTVQLQRPNDDFMRQVNWILWSKIAETAIVVSPEEAEEVLAILGELGKSGVHLITYAAPVTRRMLHFNDLKFYATPPLPTNWQCPEWLRVELGIFAGRLYYEFHEHEALVKFLGCGKDDKEVSMNGTNDTSGTVDGEEISQIAAQSDAHGGHGSPQSFTEKPLTFLQEWLAVRRKGQDFTHTPMGHVCQGKSLVASHPFFSQARPEESSKINAAPTLAGMIRQTPAAAEDSDPDTDFDDDFLDAEEGLDEEDFLDAEEELSDLDDRDRDEVLAREPEEESDGSEESY</sequence>
<dbReference type="InterPro" id="IPR046541">
    <property type="entry name" value="DUF6606"/>
</dbReference>
<dbReference type="Pfam" id="PF12340">
    <property type="entry name" value="DUF3638"/>
    <property type="match status" value="1"/>
</dbReference>
<dbReference type="Pfam" id="PF12359">
    <property type="entry name" value="DUF3645"/>
    <property type="match status" value="1"/>
</dbReference>
<dbReference type="InterPro" id="IPR022099">
    <property type="entry name" value="DUF3638"/>
</dbReference>
<feature type="domain" description="DUF3638" evidence="8">
    <location>
        <begin position="2038"/>
        <end position="2261"/>
    </location>
</feature>
<feature type="compositionally biased region" description="Acidic residues" evidence="7">
    <location>
        <begin position="3224"/>
        <end position="3235"/>
    </location>
</feature>
<organism evidence="11 12">
    <name type="scientific">Aplosporella prunicola CBS 121167</name>
    <dbReference type="NCBI Taxonomy" id="1176127"/>
    <lineage>
        <taxon>Eukaryota</taxon>
        <taxon>Fungi</taxon>
        <taxon>Dikarya</taxon>
        <taxon>Ascomycota</taxon>
        <taxon>Pezizomycotina</taxon>
        <taxon>Dothideomycetes</taxon>
        <taxon>Dothideomycetes incertae sedis</taxon>
        <taxon>Botryosphaeriales</taxon>
        <taxon>Aplosporellaceae</taxon>
        <taxon>Aplosporella</taxon>
    </lineage>
</organism>
<dbReference type="Pfam" id="PF20255">
    <property type="entry name" value="DUF6606"/>
    <property type="match status" value="1"/>
</dbReference>
<dbReference type="EC" id="3.4.19.12" evidence="2"/>
<evidence type="ECO:0000259" key="9">
    <source>
        <dbReference type="Pfam" id="PF12359"/>
    </source>
</evidence>
<dbReference type="OrthoDB" id="3182339at2759"/>
<protein>
    <recommendedName>
        <fullName evidence="2">ubiquitinyl hydrolase 1</fullName>
        <ecNumber evidence="2">3.4.19.12</ecNumber>
    </recommendedName>
</protein>
<evidence type="ECO:0000256" key="6">
    <source>
        <dbReference type="ARBA" id="ARBA00022807"/>
    </source>
</evidence>
<dbReference type="Proteomes" id="UP000799438">
    <property type="component" value="Unassembled WGS sequence"/>
</dbReference>
<evidence type="ECO:0000256" key="3">
    <source>
        <dbReference type="ARBA" id="ARBA00022670"/>
    </source>
</evidence>
<evidence type="ECO:0000256" key="2">
    <source>
        <dbReference type="ARBA" id="ARBA00012759"/>
    </source>
</evidence>
<keyword evidence="12" id="KW-1185">Reference proteome</keyword>
<dbReference type="PANTHER" id="PTHR13367:SF32">
    <property type="entry name" value="DUF6606 DOMAIN-CONTAINING PROTEIN"/>
    <property type="match status" value="1"/>
</dbReference>
<name>A0A6A6AVB0_9PEZI</name>
<dbReference type="EMBL" id="ML995574">
    <property type="protein sequence ID" value="KAF2135526.1"/>
    <property type="molecule type" value="Genomic_DNA"/>
</dbReference>
<dbReference type="SUPFAM" id="SSF52540">
    <property type="entry name" value="P-loop containing nucleoside triphosphate hydrolases"/>
    <property type="match status" value="1"/>
</dbReference>
<dbReference type="GeneID" id="54300223"/>
<evidence type="ECO:0000256" key="5">
    <source>
        <dbReference type="ARBA" id="ARBA00022801"/>
    </source>
</evidence>
<dbReference type="InterPro" id="IPR027417">
    <property type="entry name" value="P-loop_NTPase"/>
</dbReference>
<evidence type="ECO:0000259" key="10">
    <source>
        <dbReference type="Pfam" id="PF20255"/>
    </source>
</evidence>
<feature type="compositionally biased region" description="Basic and acidic residues" evidence="7">
    <location>
        <begin position="3211"/>
        <end position="3223"/>
    </location>
</feature>
<dbReference type="GO" id="GO:0006508">
    <property type="term" value="P:proteolysis"/>
    <property type="evidence" value="ECO:0007669"/>
    <property type="project" value="UniProtKB-KW"/>
</dbReference>